<dbReference type="Proteomes" id="UP000629468">
    <property type="component" value="Unassembled WGS sequence"/>
</dbReference>
<protein>
    <submittedName>
        <fullName evidence="2">Uncharacterized protein</fullName>
    </submittedName>
</protein>
<dbReference type="AlphaFoldDB" id="A0A8H7EXW1"/>
<evidence type="ECO:0000256" key="1">
    <source>
        <dbReference type="SAM" id="Coils"/>
    </source>
</evidence>
<evidence type="ECO:0000313" key="2">
    <source>
        <dbReference type="EMBL" id="KAF7762327.1"/>
    </source>
</evidence>
<keyword evidence="1" id="KW-0175">Coiled coil</keyword>
<gene>
    <name evidence="2" type="ORF">Agabi119p4_8920</name>
</gene>
<proteinExistence type="predicted"/>
<organism evidence="2 3">
    <name type="scientific">Agaricus bisporus var. burnettii</name>
    <dbReference type="NCBI Taxonomy" id="192524"/>
    <lineage>
        <taxon>Eukaryota</taxon>
        <taxon>Fungi</taxon>
        <taxon>Dikarya</taxon>
        <taxon>Basidiomycota</taxon>
        <taxon>Agaricomycotina</taxon>
        <taxon>Agaricomycetes</taxon>
        <taxon>Agaricomycetidae</taxon>
        <taxon>Agaricales</taxon>
        <taxon>Agaricineae</taxon>
        <taxon>Agaricaceae</taxon>
        <taxon>Agaricus</taxon>
    </lineage>
</organism>
<dbReference type="EMBL" id="JABXXO010000012">
    <property type="protein sequence ID" value="KAF7762327.1"/>
    <property type="molecule type" value="Genomic_DNA"/>
</dbReference>
<name>A0A8H7EXW1_AGABI</name>
<sequence length="263" mass="30039">MSEATENLIQHLKGAPHTILSVLETFQVTRSFVAGIGDYIRSTRLTDEWYGFLDRYAILMWESRDICTDSRFQLIKLNGVLKFAKQDNPNMAVIKAKVTDYSNTPFKTNEKAQTLLINLKKLDEDISEWKVELSNVLETKIPKQDDGSSSYRMLMKALKDLKERLPPDDRNDMKSVLLADTMRPATVSTGLIQETWIKFWFQVDVIVRAMARAPDAVTMAKLQLTISKAYSEYQPLEGACASYADELHSGLYHAYTSAVRRQR</sequence>
<reference evidence="2 3" key="1">
    <citation type="journal article" name="Sci. Rep.">
        <title>Telomere-to-telomere assembled and centromere annotated genomes of the two main subspecies of the button mushroom Agaricus bisporus reveal especially polymorphic chromosome ends.</title>
        <authorList>
            <person name="Sonnenberg A.S.M."/>
            <person name="Sedaghat-Telgerd N."/>
            <person name="Lavrijssen B."/>
            <person name="Ohm R.A."/>
            <person name="Hendrickx P.M."/>
            <person name="Scholtmeijer K."/>
            <person name="Baars J.J.P."/>
            <person name="van Peer A."/>
        </authorList>
    </citation>
    <scope>NUCLEOTIDE SEQUENCE [LARGE SCALE GENOMIC DNA]</scope>
    <source>
        <strain evidence="2 3">H119_p4</strain>
    </source>
</reference>
<accession>A0A8H7EXW1</accession>
<evidence type="ECO:0000313" key="3">
    <source>
        <dbReference type="Proteomes" id="UP000629468"/>
    </source>
</evidence>
<comment type="caution">
    <text evidence="2">The sequence shown here is derived from an EMBL/GenBank/DDBJ whole genome shotgun (WGS) entry which is preliminary data.</text>
</comment>
<feature type="coiled-coil region" evidence="1">
    <location>
        <begin position="112"/>
        <end position="139"/>
    </location>
</feature>